<dbReference type="CDD" id="cd03768">
    <property type="entry name" value="SR_ResInv"/>
    <property type="match status" value="1"/>
</dbReference>
<dbReference type="InterPro" id="IPR036162">
    <property type="entry name" value="Resolvase-like_N_sf"/>
</dbReference>
<dbReference type="Gene3D" id="3.40.50.1390">
    <property type="entry name" value="Resolvase, N-terminal catalytic domain"/>
    <property type="match status" value="1"/>
</dbReference>
<dbReference type="RefSeq" id="WP_303494860.1">
    <property type="nucleotide sequence ID" value="NZ_JAUOPJ010000010.1"/>
</dbReference>
<evidence type="ECO:0000259" key="1">
    <source>
        <dbReference type="PROSITE" id="PS51736"/>
    </source>
</evidence>
<dbReference type="InterPro" id="IPR050639">
    <property type="entry name" value="SSR_resolvase"/>
</dbReference>
<comment type="caution">
    <text evidence="3">The sequence shown here is derived from an EMBL/GenBank/DDBJ whole genome shotgun (WGS) entry which is preliminary data.</text>
</comment>
<accession>A0AAW7XUE7</accession>
<feature type="domain" description="Recombinase" evidence="2">
    <location>
        <begin position="172"/>
        <end position="276"/>
    </location>
</feature>
<sequence length="439" mass="49454">MQQTARITRKIRCAIYTRKSSEDGLDQSFNSLDAQREACEAYVASQKSEGWVLLRDHYDDGGVSGGTLERKALQRLLEDVETGLVDVIVVYKIDRLSRSLADFAKLVDIFDRHSVTFVSVTQSFNTQTSMGRLTLNMLLSFAQFEREVTAERIRDKFAASRRKGMWMGGVPPYGYRVQNRKLIIDEERARQVRWIFQRFAEIGSTTVLAREAAKNGLRTPRGNLMDKKYLHRILTNRAYLGEAVHKGNSYPGEHLPIIDHTQWDKVHSVLKESPRKRAAHTRANTPAPLKGLLYGPDGAAFSPSHTRKGGKLYRYYVSQTVLKHGAGTCPIGRVPAGRLEETVLNQLRGIFRQPEIIAGTIHAATQNGLNIREEQIRDALMQLDPLWDELFPAEQTRILNLLIERIDLSENGLDIKIRTDGLGALTQQLTGETNEASAA</sequence>
<dbReference type="SUPFAM" id="SSF53041">
    <property type="entry name" value="Resolvase-like"/>
    <property type="match status" value="1"/>
</dbReference>
<dbReference type="PANTHER" id="PTHR30461:SF23">
    <property type="entry name" value="DNA RECOMBINASE-RELATED"/>
    <property type="match status" value="1"/>
</dbReference>
<proteinExistence type="predicted"/>
<dbReference type="PROSITE" id="PS51736">
    <property type="entry name" value="RECOMBINASES_3"/>
    <property type="match status" value="1"/>
</dbReference>
<dbReference type="InterPro" id="IPR025827">
    <property type="entry name" value="Zn_ribbon_recom_dom"/>
</dbReference>
<dbReference type="InterPro" id="IPR006119">
    <property type="entry name" value="Resolv_N"/>
</dbReference>
<evidence type="ECO:0000259" key="2">
    <source>
        <dbReference type="PROSITE" id="PS51737"/>
    </source>
</evidence>
<protein>
    <submittedName>
        <fullName evidence="3">Recombinase family protein</fullName>
    </submittedName>
</protein>
<dbReference type="EMBL" id="JAUOPJ010000010">
    <property type="protein sequence ID" value="MDO6458036.1"/>
    <property type="molecule type" value="Genomic_DNA"/>
</dbReference>
<dbReference type="PROSITE" id="PS51737">
    <property type="entry name" value="RECOMBINASE_DNA_BIND"/>
    <property type="match status" value="1"/>
</dbReference>
<organism evidence="3 4">
    <name type="scientific">Celeribacter halophilus</name>
    <dbReference type="NCBI Taxonomy" id="576117"/>
    <lineage>
        <taxon>Bacteria</taxon>
        <taxon>Pseudomonadati</taxon>
        <taxon>Pseudomonadota</taxon>
        <taxon>Alphaproteobacteria</taxon>
        <taxon>Rhodobacterales</taxon>
        <taxon>Roseobacteraceae</taxon>
        <taxon>Celeribacter</taxon>
    </lineage>
</organism>
<dbReference type="InterPro" id="IPR011109">
    <property type="entry name" value="DNA_bind_recombinase_dom"/>
</dbReference>
<evidence type="ECO:0000313" key="4">
    <source>
        <dbReference type="Proteomes" id="UP001169823"/>
    </source>
</evidence>
<dbReference type="GO" id="GO:0003677">
    <property type="term" value="F:DNA binding"/>
    <property type="evidence" value="ECO:0007669"/>
    <property type="project" value="InterPro"/>
</dbReference>
<dbReference type="SMART" id="SM00857">
    <property type="entry name" value="Resolvase"/>
    <property type="match status" value="1"/>
</dbReference>
<dbReference type="Pfam" id="PF00239">
    <property type="entry name" value="Resolvase"/>
    <property type="match status" value="1"/>
</dbReference>
<name>A0AAW7XUE7_9RHOB</name>
<reference evidence="3" key="1">
    <citation type="submission" date="2023-07" db="EMBL/GenBank/DDBJ databases">
        <title>Genome content predicts the carbon catabolic preferences of heterotrophic bacteria.</title>
        <authorList>
            <person name="Gralka M."/>
        </authorList>
    </citation>
    <scope>NUCLEOTIDE SEQUENCE</scope>
    <source>
        <strain evidence="3">I2M02</strain>
    </source>
</reference>
<dbReference type="Gene3D" id="3.90.1750.20">
    <property type="entry name" value="Putative Large Serine Recombinase, Chain B, Domain 2"/>
    <property type="match status" value="1"/>
</dbReference>
<dbReference type="InterPro" id="IPR038109">
    <property type="entry name" value="DNA_bind_recomb_sf"/>
</dbReference>
<dbReference type="PANTHER" id="PTHR30461">
    <property type="entry name" value="DNA-INVERTASE FROM LAMBDOID PROPHAGE"/>
    <property type="match status" value="1"/>
</dbReference>
<dbReference type="Pfam" id="PF07508">
    <property type="entry name" value="Recombinase"/>
    <property type="match status" value="1"/>
</dbReference>
<dbReference type="GO" id="GO:0000150">
    <property type="term" value="F:DNA strand exchange activity"/>
    <property type="evidence" value="ECO:0007669"/>
    <property type="project" value="InterPro"/>
</dbReference>
<feature type="domain" description="Resolvase/invertase-type recombinase catalytic" evidence="1">
    <location>
        <begin position="12"/>
        <end position="164"/>
    </location>
</feature>
<dbReference type="Pfam" id="PF13408">
    <property type="entry name" value="Zn_ribbon_recom"/>
    <property type="match status" value="1"/>
</dbReference>
<gene>
    <name evidence="3" type="ORF">Q4494_13180</name>
</gene>
<dbReference type="AlphaFoldDB" id="A0AAW7XUE7"/>
<evidence type="ECO:0000313" key="3">
    <source>
        <dbReference type="EMBL" id="MDO6458036.1"/>
    </source>
</evidence>
<dbReference type="Proteomes" id="UP001169823">
    <property type="component" value="Unassembled WGS sequence"/>
</dbReference>